<dbReference type="EMBL" id="CP018835">
    <property type="protein sequence ID" value="ASA56976.1"/>
    <property type="molecule type" value="Genomic_DNA"/>
</dbReference>
<name>A0A1Z2SII2_VIBGA</name>
<evidence type="ECO:0000256" key="1">
    <source>
        <dbReference type="SAM" id="SignalP"/>
    </source>
</evidence>
<evidence type="ECO:0000313" key="3">
    <source>
        <dbReference type="EMBL" id="ASA56976.1"/>
    </source>
</evidence>
<dbReference type="SMART" id="SM00245">
    <property type="entry name" value="TSPc"/>
    <property type="match status" value="1"/>
</dbReference>
<dbReference type="InterPro" id="IPR028204">
    <property type="entry name" value="Tricorn_C1"/>
</dbReference>
<dbReference type="InterPro" id="IPR005151">
    <property type="entry name" value="Tail-specific_protease"/>
</dbReference>
<dbReference type="RefSeq" id="WP_088134475.1">
    <property type="nucleotide sequence ID" value="NZ_CP018835.1"/>
</dbReference>
<dbReference type="SUPFAM" id="SSF52096">
    <property type="entry name" value="ClpP/crotonase"/>
    <property type="match status" value="1"/>
</dbReference>
<evidence type="ECO:0000259" key="2">
    <source>
        <dbReference type="SMART" id="SM00245"/>
    </source>
</evidence>
<sequence length="475" mass="52639">MISISWIKYTCRFVCIMPLTLFSACHASAHFDGVWKHTGYGDIYQLNDTESKIYQFNSEGCVLAETMTKTAMQATYFPNATLSDDGMNLTSHQIARPFVQQFERLSALPAMCQPGQLFDTQTSPLEVYRFFWAIMHDYYAFFEERGIDWDEVYQQAAANLSTNMTDSELLAVIKTSLGGFSDDHVSLTDGDEEYSPAPPKGVLRTLQQGFLNQTAVSDFDTYIANSLAQVSQTQQQMMDSGSVRVINGSSADTLYGAERIVWGTFNQGSIGYFRPNMMLLDTGENPDDPDQWVGSMAQVMDQAMQEMRDTNAMIIDMRFNGGGADGVSLALASRFNPIAQRVIGKFTRTNAGDGEIHWLELPTPLNSPAYTHPVIILVSGSTVSAGEVFLMMMKTLPQVTLMGETSNGSLSDALVKTLPNGWQLTLSNEVYIDAQYQSYEAKGMQPDIPMIPFTLADLSDHRDAALSQAIHQLSH</sequence>
<dbReference type="GO" id="GO:0006508">
    <property type="term" value="P:proteolysis"/>
    <property type="evidence" value="ECO:0007669"/>
    <property type="project" value="InterPro"/>
</dbReference>
<dbReference type="InterPro" id="IPR029045">
    <property type="entry name" value="ClpP/crotonase-like_dom_sf"/>
</dbReference>
<organism evidence="3 4">
    <name type="scientific">Vibrio gazogenes</name>
    <dbReference type="NCBI Taxonomy" id="687"/>
    <lineage>
        <taxon>Bacteria</taxon>
        <taxon>Pseudomonadati</taxon>
        <taxon>Pseudomonadota</taxon>
        <taxon>Gammaproteobacteria</taxon>
        <taxon>Vibrionales</taxon>
        <taxon>Vibrionaceae</taxon>
        <taxon>Vibrio</taxon>
    </lineage>
</organism>
<feature type="chain" id="PRO_5012215907" description="Tail specific protease domain-containing protein" evidence="1">
    <location>
        <begin position="28"/>
        <end position="475"/>
    </location>
</feature>
<reference evidence="3 4" key="1">
    <citation type="submission" date="2016-12" db="EMBL/GenBank/DDBJ databases">
        <authorList>
            <person name="Song W.-J."/>
            <person name="Kurnit D.M."/>
        </authorList>
    </citation>
    <scope>NUCLEOTIDE SEQUENCE [LARGE SCALE GENOMIC DNA]</scope>
    <source>
        <strain evidence="3 4">ATCC 43942</strain>
    </source>
</reference>
<dbReference type="PANTHER" id="PTHR11261">
    <property type="entry name" value="INTERPHOTORECEPTOR RETINOID-BINDING PROTEIN"/>
    <property type="match status" value="1"/>
</dbReference>
<dbReference type="Pfam" id="PF03572">
    <property type="entry name" value="Peptidase_S41"/>
    <property type="match status" value="1"/>
</dbReference>
<dbReference type="AlphaFoldDB" id="A0A1Z2SII2"/>
<evidence type="ECO:0000313" key="4">
    <source>
        <dbReference type="Proteomes" id="UP000196708"/>
    </source>
</evidence>
<dbReference type="Gene3D" id="3.90.226.10">
    <property type="entry name" value="2-enoyl-CoA Hydratase, Chain A, domain 1"/>
    <property type="match status" value="1"/>
</dbReference>
<feature type="domain" description="Tail specific protease" evidence="2">
    <location>
        <begin position="249"/>
        <end position="451"/>
    </location>
</feature>
<feature type="signal peptide" evidence="1">
    <location>
        <begin position="1"/>
        <end position="27"/>
    </location>
</feature>
<dbReference type="Pfam" id="PF14684">
    <property type="entry name" value="Tricorn_C1"/>
    <property type="match status" value="1"/>
</dbReference>
<gene>
    <name evidence="3" type="ORF">BSQ33_15580</name>
</gene>
<proteinExistence type="predicted"/>
<dbReference type="CDD" id="cd07563">
    <property type="entry name" value="Peptidase_S41_IRBP"/>
    <property type="match status" value="1"/>
</dbReference>
<keyword evidence="1" id="KW-0732">Signal</keyword>
<dbReference type="Proteomes" id="UP000196708">
    <property type="component" value="Chromosome 1"/>
</dbReference>
<dbReference type="KEGG" id="vga:BSQ33_15580"/>
<dbReference type="OrthoDB" id="7266775at2"/>
<dbReference type="Gene3D" id="3.30.750.44">
    <property type="match status" value="1"/>
</dbReference>
<accession>A0A1Z2SII2</accession>
<protein>
    <recommendedName>
        <fullName evidence="2">Tail specific protease domain-containing protein</fullName>
    </recommendedName>
</protein>
<dbReference type="GO" id="GO:0008236">
    <property type="term" value="F:serine-type peptidase activity"/>
    <property type="evidence" value="ECO:0007669"/>
    <property type="project" value="InterPro"/>
</dbReference>
<dbReference type="PANTHER" id="PTHR11261:SF3">
    <property type="entry name" value="RETINOL-BINDING PROTEIN 3"/>
    <property type="match status" value="1"/>
</dbReference>